<organism evidence="10 11">
    <name type="scientific">Formimonas warabiya</name>
    <dbReference type="NCBI Taxonomy" id="1761012"/>
    <lineage>
        <taxon>Bacteria</taxon>
        <taxon>Bacillati</taxon>
        <taxon>Bacillota</taxon>
        <taxon>Clostridia</taxon>
        <taxon>Eubacteriales</taxon>
        <taxon>Peptococcaceae</taxon>
        <taxon>Candidatus Formimonas</taxon>
    </lineage>
</organism>
<keyword evidence="10" id="KW-0282">Flagellum</keyword>
<keyword evidence="6 9" id="KW-1133">Transmembrane helix</keyword>
<dbReference type="InterPro" id="IPR006305">
    <property type="entry name" value="FliQ"/>
</dbReference>
<evidence type="ECO:0000256" key="9">
    <source>
        <dbReference type="RuleBase" id="RU364090"/>
    </source>
</evidence>
<protein>
    <recommendedName>
        <fullName evidence="3 9">Flagellar biosynthetic protein FliQ</fullName>
    </recommendedName>
</protein>
<dbReference type="Pfam" id="PF01313">
    <property type="entry name" value="Bac_export_3"/>
    <property type="match status" value="1"/>
</dbReference>
<evidence type="ECO:0000256" key="1">
    <source>
        <dbReference type="ARBA" id="ARBA00004651"/>
    </source>
</evidence>
<dbReference type="NCBIfam" id="TIGR01402">
    <property type="entry name" value="fliQ"/>
    <property type="match status" value="1"/>
</dbReference>
<evidence type="ECO:0000256" key="2">
    <source>
        <dbReference type="ARBA" id="ARBA00006156"/>
    </source>
</evidence>
<dbReference type="Proteomes" id="UP000323521">
    <property type="component" value="Chromosome"/>
</dbReference>
<comment type="similarity">
    <text evidence="2 9">Belongs to the FliQ/MopD/SpaQ family.</text>
</comment>
<dbReference type="KEGG" id="fwa:DCMF_13570"/>
<dbReference type="GO" id="GO:0009425">
    <property type="term" value="C:bacterial-type flagellum basal body"/>
    <property type="evidence" value="ECO:0007669"/>
    <property type="project" value="UniProtKB-SubCell"/>
</dbReference>
<evidence type="ECO:0000313" key="10">
    <source>
        <dbReference type="EMBL" id="ATW25654.1"/>
    </source>
</evidence>
<dbReference type="EMBL" id="CP017634">
    <property type="protein sequence ID" value="ATW25654.1"/>
    <property type="molecule type" value="Genomic_DNA"/>
</dbReference>
<reference evidence="10 11" key="1">
    <citation type="submission" date="2016-10" db="EMBL/GenBank/DDBJ databases">
        <title>Complete Genome Sequence of Peptococcaceae strain DCMF.</title>
        <authorList>
            <person name="Edwards R.J."/>
            <person name="Holland S.I."/>
            <person name="Deshpande N.P."/>
            <person name="Wong Y.K."/>
            <person name="Ertan H."/>
            <person name="Manefield M."/>
            <person name="Russell T.L."/>
            <person name="Lee M.J."/>
        </authorList>
    </citation>
    <scope>NUCLEOTIDE SEQUENCE [LARGE SCALE GENOMIC DNA]</scope>
    <source>
        <strain evidence="10 11">DCMF</strain>
    </source>
</reference>
<dbReference type="PANTHER" id="PTHR34040">
    <property type="entry name" value="FLAGELLAR BIOSYNTHETIC PROTEIN FLIQ"/>
    <property type="match status" value="1"/>
</dbReference>
<dbReference type="InterPro" id="IPR006306">
    <property type="entry name" value="T3SS_HrpO"/>
</dbReference>
<accession>A0A3G1KTD2</accession>
<dbReference type="NCBIfam" id="TIGR01403">
    <property type="entry name" value="fliQ_rel_III"/>
    <property type="match status" value="1"/>
</dbReference>
<evidence type="ECO:0000256" key="8">
    <source>
        <dbReference type="ARBA" id="ARBA00023143"/>
    </source>
</evidence>
<comment type="subcellular location">
    <subcellularLocation>
        <location evidence="1 9">Cell membrane</location>
        <topology evidence="1">Multi-pass membrane protein</topology>
    </subcellularLocation>
    <subcellularLocation>
        <location evidence="9">Bacterial flagellum basal body</location>
    </subcellularLocation>
</comment>
<dbReference type="InterPro" id="IPR002191">
    <property type="entry name" value="Bac_export_3"/>
</dbReference>
<dbReference type="GO" id="GO:0044780">
    <property type="term" value="P:bacterial-type flagellum assembly"/>
    <property type="evidence" value="ECO:0007669"/>
    <property type="project" value="InterPro"/>
</dbReference>
<dbReference type="PANTHER" id="PTHR34040:SF2">
    <property type="entry name" value="FLAGELLAR BIOSYNTHETIC PROTEIN FLIQ"/>
    <property type="match status" value="1"/>
</dbReference>
<keyword evidence="11" id="KW-1185">Reference proteome</keyword>
<evidence type="ECO:0000256" key="6">
    <source>
        <dbReference type="ARBA" id="ARBA00022989"/>
    </source>
</evidence>
<proteinExistence type="inferred from homology"/>
<dbReference type="PRINTS" id="PR00952">
    <property type="entry name" value="TYPE3IMQPROT"/>
</dbReference>
<feature type="transmembrane region" description="Helical" evidence="9">
    <location>
        <begin position="50"/>
        <end position="70"/>
    </location>
</feature>
<evidence type="ECO:0000256" key="5">
    <source>
        <dbReference type="ARBA" id="ARBA00022692"/>
    </source>
</evidence>
<evidence type="ECO:0000313" key="11">
    <source>
        <dbReference type="Proteomes" id="UP000323521"/>
    </source>
</evidence>
<dbReference type="GO" id="GO:0009306">
    <property type="term" value="P:protein secretion"/>
    <property type="evidence" value="ECO:0007669"/>
    <property type="project" value="InterPro"/>
</dbReference>
<evidence type="ECO:0000256" key="7">
    <source>
        <dbReference type="ARBA" id="ARBA00023136"/>
    </source>
</evidence>
<keyword evidence="8 9" id="KW-0975">Bacterial flagellum</keyword>
<dbReference type="PIRSF" id="PIRSF004669">
    <property type="entry name" value="FliQ"/>
    <property type="match status" value="1"/>
</dbReference>
<keyword evidence="4 9" id="KW-1003">Cell membrane</keyword>
<evidence type="ECO:0000256" key="3">
    <source>
        <dbReference type="ARBA" id="ARBA00021718"/>
    </source>
</evidence>
<keyword evidence="10" id="KW-0966">Cell projection</keyword>
<keyword evidence="10" id="KW-0969">Cilium</keyword>
<name>A0A3G1KTD2_FORW1</name>
<sequence length="89" mass="9742">MEQLMILKIAREALLLILLLSAPALLVGLLVGVAISVVQAATQIQEQTLTFVPKIVAIIITLLITASWMMDMLVSFTGNIFSQLANYVW</sequence>
<gene>
    <name evidence="9" type="primary">fliQ</name>
    <name evidence="10" type="ORF">DCMF_13570</name>
</gene>
<evidence type="ECO:0000256" key="4">
    <source>
        <dbReference type="ARBA" id="ARBA00022475"/>
    </source>
</evidence>
<dbReference type="RefSeq" id="WP_148134914.1">
    <property type="nucleotide sequence ID" value="NZ_CP017634.1"/>
</dbReference>
<keyword evidence="7 9" id="KW-0472">Membrane</keyword>
<keyword evidence="5 9" id="KW-0812">Transmembrane</keyword>
<comment type="function">
    <text evidence="9">Role in flagellar biosynthesis.</text>
</comment>
<dbReference type="AlphaFoldDB" id="A0A3G1KTD2"/>
<dbReference type="GO" id="GO:0005886">
    <property type="term" value="C:plasma membrane"/>
    <property type="evidence" value="ECO:0007669"/>
    <property type="project" value="UniProtKB-SubCell"/>
</dbReference>